<proteinExistence type="predicted"/>
<evidence type="ECO:0000313" key="1">
    <source>
        <dbReference type="EMBL" id="SOY60219.1"/>
    </source>
</evidence>
<dbReference type="Proteomes" id="UP000257016">
    <property type="component" value="Unassembled WGS sequence"/>
</dbReference>
<accession>A0A375C0B4</accession>
<gene>
    <name evidence="1" type="ORF">CBM2586_A110072</name>
</gene>
<dbReference type="AlphaFoldDB" id="A0A375C0B4"/>
<comment type="caution">
    <text evidence="1">The sequence shown here is derived from an EMBL/GenBank/DDBJ whole genome shotgun (WGS) entry which is preliminary data.</text>
</comment>
<protein>
    <submittedName>
        <fullName evidence="1">Uncharacterized protein</fullName>
    </submittedName>
</protein>
<name>A0A375C0B4_9BURK</name>
<sequence length="104" mass="11883">MLADFPLNIEPRQLRVSRVQTRATNNYRSVRNACLRIFQTALRGRPRRNSTPFPRLYPVSRFRQATRISASVTGVPGLAYYDVTGILPPPIKGGFALLWPRQEK</sequence>
<organism evidence="1">
    <name type="scientific">Cupriavidus taiwanensis</name>
    <dbReference type="NCBI Taxonomy" id="164546"/>
    <lineage>
        <taxon>Bacteria</taxon>
        <taxon>Pseudomonadati</taxon>
        <taxon>Pseudomonadota</taxon>
        <taxon>Betaproteobacteria</taxon>
        <taxon>Burkholderiales</taxon>
        <taxon>Burkholderiaceae</taxon>
        <taxon>Cupriavidus</taxon>
    </lineage>
</organism>
<reference evidence="1" key="1">
    <citation type="submission" date="2018-01" db="EMBL/GenBank/DDBJ databases">
        <authorList>
            <person name="Clerissi C."/>
        </authorList>
    </citation>
    <scope>NUCLEOTIDE SEQUENCE</scope>
    <source>
        <strain evidence="1">Cupriavidus taiwanensis LMG 19430</strain>
    </source>
</reference>
<dbReference type="EMBL" id="OFSN01000003">
    <property type="protein sequence ID" value="SOY60219.1"/>
    <property type="molecule type" value="Genomic_DNA"/>
</dbReference>